<evidence type="ECO:0000313" key="3">
    <source>
        <dbReference type="Proteomes" id="UP000008206"/>
    </source>
</evidence>
<sequence length="133" mass="15361">MPKRRQSEPSTDSESRKKSKRDVEYKIRLRADERIEWEAKARALRMNLAAFIRRSVNRRRVARVPAVNIETNRQLTRIGDLLTQHITVVQTALSKGQPVNIDLNVLEELAATIKQTRREVLGIDTVESEEDLT</sequence>
<evidence type="ECO:0008006" key="4">
    <source>
        <dbReference type="Google" id="ProtNLM"/>
    </source>
</evidence>
<evidence type="ECO:0000256" key="1">
    <source>
        <dbReference type="SAM" id="MobiDB-lite"/>
    </source>
</evidence>
<keyword evidence="3" id="KW-1185">Reference proteome</keyword>
<reference evidence="3" key="1">
    <citation type="journal article" date="2011" name="MBio">
        <title>Novel metabolic attributes of the genus Cyanothece, comprising a group of unicellular nitrogen-fixing Cyanobacteria.</title>
        <authorList>
            <person name="Bandyopadhyay A."/>
            <person name="Elvitigala T."/>
            <person name="Welsh E."/>
            <person name="Stockel J."/>
            <person name="Liberton M."/>
            <person name="Min H."/>
            <person name="Sherman L.A."/>
            <person name="Pakrasi H.B."/>
        </authorList>
    </citation>
    <scope>NUCLEOTIDE SEQUENCE [LARGE SCALE GENOMIC DNA]</scope>
    <source>
        <strain evidence="3">PCC 7822</strain>
        <plasmid evidence="3">Cy782204</plasmid>
    </source>
</reference>
<proteinExistence type="predicted"/>
<protein>
    <recommendedName>
        <fullName evidence="4">Mobilization protein</fullName>
    </recommendedName>
</protein>
<organism evidence="2 3">
    <name type="scientific">Gloeothece verrucosa (strain PCC 7822)</name>
    <name type="common">Cyanothece sp. (strain PCC 7822)</name>
    <dbReference type="NCBI Taxonomy" id="497965"/>
    <lineage>
        <taxon>Bacteria</taxon>
        <taxon>Bacillati</taxon>
        <taxon>Cyanobacteriota</taxon>
        <taxon>Cyanophyceae</taxon>
        <taxon>Oscillatoriophycideae</taxon>
        <taxon>Chroococcales</taxon>
        <taxon>Aphanothecaceae</taxon>
        <taxon>Gloeothece</taxon>
        <taxon>Gloeothece verrucosa</taxon>
    </lineage>
</organism>
<dbReference type="InterPro" id="IPR053842">
    <property type="entry name" value="NikA-like"/>
</dbReference>
<name>E0UNV4_GLOV7</name>
<dbReference type="EMBL" id="CP002202">
    <property type="protein sequence ID" value="ADN18634.1"/>
    <property type="molecule type" value="Genomic_DNA"/>
</dbReference>
<accession>E0UNV4</accession>
<dbReference type="RefSeq" id="WP_013325756.1">
    <property type="nucleotide sequence ID" value="NC_014503.1"/>
</dbReference>
<geneLocation type="plasmid" evidence="2 3">
    <name>Cy782204</name>
</geneLocation>
<feature type="region of interest" description="Disordered" evidence="1">
    <location>
        <begin position="1"/>
        <end position="22"/>
    </location>
</feature>
<keyword evidence="2" id="KW-0614">Plasmid</keyword>
<dbReference type="HOGENOM" id="CLU_1903203_0_0_3"/>
<dbReference type="Pfam" id="PF21983">
    <property type="entry name" value="NikA-like"/>
    <property type="match status" value="1"/>
</dbReference>
<feature type="compositionally biased region" description="Basic and acidic residues" evidence="1">
    <location>
        <begin position="13"/>
        <end position="22"/>
    </location>
</feature>
<dbReference type="KEGG" id="cyj:Cyan7822_6689"/>
<dbReference type="Proteomes" id="UP000008206">
    <property type="component" value="Plasmid Cy782204"/>
</dbReference>
<dbReference type="AlphaFoldDB" id="E0UNV4"/>
<evidence type="ECO:0000313" key="2">
    <source>
        <dbReference type="EMBL" id="ADN18634.1"/>
    </source>
</evidence>
<gene>
    <name evidence="2" type="ordered locus">Cyan7822_6689</name>
</gene>